<evidence type="ECO:0000256" key="2">
    <source>
        <dbReference type="SAM" id="MobiDB-lite"/>
    </source>
</evidence>
<dbReference type="GO" id="GO:0003690">
    <property type="term" value="F:double-stranded DNA binding"/>
    <property type="evidence" value="ECO:0007669"/>
    <property type="project" value="InterPro"/>
</dbReference>
<evidence type="ECO:0000256" key="1">
    <source>
        <dbReference type="PROSITE-ProRule" id="PRU00047"/>
    </source>
</evidence>
<dbReference type="OrthoDB" id="3863715at2759"/>
<dbReference type="PANTHER" id="PTHR22639">
    <property type="entry name" value="GAG-RELATED PROTEIN"/>
    <property type="match status" value="1"/>
</dbReference>
<dbReference type="PROSITE" id="PS50158">
    <property type="entry name" value="ZF_CCHC"/>
    <property type="match status" value="2"/>
</dbReference>
<dbReference type="SUPFAM" id="SSF57756">
    <property type="entry name" value="Retrovirus zinc finger-like domains"/>
    <property type="match status" value="1"/>
</dbReference>
<evidence type="ECO:0000259" key="3">
    <source>
        <dbReference type="PROSITE" id="PS50158"/>
    </source>
</evidence>
<dbReference type="PANTHER" id="PTHR22639:SF3">
    <property type="entry name" value="ZINC FINGER CCHC DOMAIN-CONTAINING PROTEIN 3"/>
    <property type="match status" value="1"/>
</dbReference>
<gene>
    <name evidence="4" type="ORF">BSL78_17738</name>
</gene>
<dbReference type="GO" id="GO:0003723">
    <property type="term" value="F:RNA binding"/>
    <property type="evidence" value="ECO:0007669"/>
    <property type="project" value="InterPro"/>
</dbReference>
<feature type="region of interest" description="Disordered" evidence="2">
    <location>
        <begin position="226"/>
        <end position="320"/>
    </location>
</feature>
<keyword evidence="1" id="KW-0479">Metal-binding</keyword>
<evidence type="ECO:0000313" key="4">
    <source>
        <dbReference type="EMBL" id="PIK45407.1"/>
    </source>
</evidence>
<dbReference type="InterPro" id="IPR042509">
    <property type="entry name" value="ZCCHC3"/>
</dbReference>
<reference evidence="4 5" key="1">
    <citation type="journal article" date="2017" name="PLoS Biol.">
        <title>The sea cucumber genome provides insights into morphological evolution and visceral regeneration.</title>
        <authorList>
            <person name="Zhang X."/>
            <person name="Sun L."/>
            <person name="Yuan J."/>
            <person name="Sun Y."/>
            <person name="Gao Y."/>
            <person name="Zhang L."/>
            <person name="Li S."/>
            <person name="Dai H."/>
            <person name="Hamel J.F."/>
            <person name="Liu C."/>
            <person name="Yu Y."/>
            <person name="Liu S."/>
            <person name="Lin W."/>
            <person name="Guo K."/>
            <person name="Jin S."/>
            <person name="Xu P."/>
            <person name="Storey K.B."/>
            <person name="Huan P."/>
            <person name="Zhang T."/>
            <person name="Zhou Y."/>
            <person name="Zhang J."/>
            <person name="Lin C."/>
            <person name="Li X."/>
            <person name="Xing L."/>
            <person name="Huo D."/>
            <person name="Sun M."/>
            <person name="Wang L."/>
            <person name="Mercier A."/>
            <person name="Li F."/>
            <person name="Yang H."/>
            <person name="Xiang J."/>
        </authorList>
    </citation>
    <scope>NUCLEOTIDE SEQUENCE [LARGE SCALE GENOMIC DNA]</scope>
    <source>
        <strain evidence="4">Shaxun</strain>
        <tissue evidence="4">Muscle</tissue>
    </source>
</reference>
<keyword evidence="1" id="KW-0863">Zinc-finger</keyword>
<accession>A0A2G8KBM3</accession>
<protein>
    <submittedName>
        <fullName evidence="4">Putative zinc finger CCHC domain-containing protein 3-like</fullName>
    </submittedName>
</protein>
<feature type="domain" description="CCHC-type" evidence="3">
    <location>
        <begin position="197"/>
        <end position="211"/>
    </location>
</feature>
<dbReference type="AlphaFoldDB" id="A0A2G8KBM3"/>
<dbReference type="GO" id="GO:0002218">
    <property type="term" value="P:activation of innate immune response"/>
    <property type="evidence" value="ECO:0007669"/>
    <property type="project" value="InterPro"/>
</dbReference>
<dbReference type="InterPro" id="IPR036875">
    <property type="entry name" value="Znf_CCHC_sf"/>
</dbReference>
<dbReference type="Gene3D" id="4.10.60.10">
    <property type="entry name" value="Zinc finger, CCHC-type"/>
    <property type="match status" value="1"/>
</dbReference>
<feature type="compositionally biased region" description="Basic and acidic residues" evidence="2">
    <location>
        <begin position="253"/>
        <end position="284"/>
    </location>
</feature>
<dbReference type="InterPro" id="IPR001878">
    <property type="entry name" value="Znf_CCHC"/>
</dbReference>
<name>A0A2G8KBM3_STIJA</name>
<keyword evidence="1" id="KW-0862">Zinc</keyword>
<dbReference type="EMBL" id="MRZV01000715">
    <property type="protein sequence ID" value="PIK45407.1"/>
    <property type="molecule type" value="Genomic_DNA"/>
</dbReference>
<keyword evidence="5" id="KW-1185">Reference proteome</keyword>
<evidence type="ECO:0000313" key="5">
    <source>
        <dbReference type="Proteomes" id="UP000230750"/>
    </source>
</evidence>
<dbReference type="Proteomes" id="UP000230750">
    <property type="component" value="Unassembled WGS sequence"/>
</dbReference>
<proteinExistence type="predicted"/>
<sequence>MERNSLQRVLTLSLKFQKDVTVSDVFQLLKKNGIETKDLVAVQSLPGRLYDVSFKSADIKNKYVKILSEEPEVVTNNYVENVKIITVLHVPYELDDNVVRFVLGRYGKVVGGTFLTYKDQSGVFNGIRQYKVVLEKDVPSSLKLAGRQCWVRYRGQPITCLKCDGTGHLAAACNQVKCFKCFKLGHVASQCVEKVVCTTCGKEGHGYRKCPVSFANRLINPTSEWVSGGARVQGNDEKEGEDVPPTTAEEGTGSEKGEGAEVDAPKHPETADKDDLSEGKETYHRRVLRQTKCCPSSRTKGGAGEGGATPDPRARPKAKL</sequence>
<organism evidence="4 5">
    <name type="scientific">Stichopus japonicus</name>
    <name type="common">Sea cucumber</name>
    <dbReference type="NCBI Taxonomy" id="307972"/>
    <lineage>
        <taxon>Eukaryota</taxon>
        <taxon>Metazoa</taxon>
        <taxon>Echinodermata</taxon>
        <taxon>Eleutherozoa</taxon>
        <taxon>Echinozoa</taxon>
        <taxon>Holothuroidea</taxon>
        <taxon>Aspidochirotacea</taxon>
        <taxon>Aspidochirotida</taxon>
        <taxon>Stichopodidae</taxon>
        <taxon>Apostichopus</taxon>
    </lineage>
</organism>
<comment type="caution">
    <text evidence="4">The sequence shown here is derived from an EMBL/GenBank/DDBJ whole genome shotgun (WGS) entry which is preliminary data.</text>
</comment>
<dbReference type="GO" id="GO:0008270">
    <property type="term" value="F:zinc ion binding"/>
    <property type="evidence" value="ECO:0007669"/>
    <property type="project" value="UniProtKB-KW"/>
</dbReference>
<dbReference type="SMART" id="SM00343">
    <property type="entry name" value="ZnF_C2HC"/>
    <property type="match status" value="3"/>
</dbReference>
<feature type="domain" description="CCHC-type" evidence="3">
    <location>
        <begin position="177"/>
        <end position="191"/>
    </location>
</feature>